<dbReference type="VEuPathDB" id="FungiDB:ASPGLDRAFT_587354"/>
<evidence type="ECO:0000313" key="2">
    <source>
        <dbReference type="EMBL" id="OJJ81751.1"/>
    </source>
</evidence>
<protein>
    <recommendedName>
        <fullName evidence="1">MACPF-like domain-containing protein</fullName>
    </recommendedName>
</protein>
<dbReference type="STRING" id="1160497.A0A1L9VCS9"/>
<dbReference type="Proteomes" id="UP000184300">
    <property type="component" value="Unassembled WGS sequence"/>
</dbReference>
<dbReference type="AlphaFoldDB" id="A0A1L9VCS9"/>
<name>A0A1L9VCS9_ASPGL</name>
<accession>A0A1L9VCS9</accession>
<organism evidence="2 3">
    <name type="scientific">Aspergillus glaucus CBS 516.65</name>
    <dbReference type="NCBI Taxonomy" id="1160497"/>
    <lineage>
        <taxon>Eukaryota</taxon>
        <taxon>Fungi</taxon>
        <taxon>Dikarya</taxon>
        <taxon>Ascomycota</taxon>
        <taxon>Pezizomycotina</taxon>
        <taxon>Eurotiomycetes</taxon>
        <taxon>Eurotiomycetidae</taxon>
        <taxon>Eurotiales</taxon>
        <taxon>Aspergillaceae</taxon>
        <taxon>Aspergillus</taxon>
        <taxon>Aspergillus subgen. Aspergillus</taxon>
    </lineage>
</organism>
<evidence type="ECO:0000259" key="1">
    <source>
        <dbReference type="Pfam" id="PF22693"/>
    </source>
</evidence>
<dbReference type="GeneID" id="34464597"/>
<feature type="domain" description="MACPF-like" evidence="1">
    <location>
        <begin position="382"/>
        <end position="512"/>
    </location>
</feature>
<reference evidence="3" key="1">
    <citation type="journal article" date="2017" name="Genome Biol.">
        <title>Comparative genomics reveals high biological diversity and specific adaptations in the industrially and medically important fungal genus Aspergillus.</title>
        <authorList>
            <person name="de Vries R.P."/>
            <person name="Riley R."/>
            <person name="Wiebenga A."/>
            <person name="Aguilar-Osorio G."/>
            <person name="Amillis S."/>
            <person name="Uchima C.A."/>
            <person name="Anderluh G."/>
            <person name="Asadollahi M."/>
            <person name="Askin M."/>
            <person name="Barry K."/>
            <person name="Battaglia E."/>
            <person name="Bayram O."/>
            <person name="Benocci T."/>
            <person name="Braus-Stromeyer S.A."/>
            <person name="Caldana C."/>
            <person name="Canovas D."/>
            <person name="Cerqueira G.C."/>
            <person name="Chen F."/>
            <person name="Chen W."/>
            <person name="Choi C."/>
            <person name="Clum A."/>
            <person name="Dos Santos R.A."/>
            <person name="Damasio A.R."/>
            <person name="Diallinas G."/>
            <person name="Emri T."/>
            <person name="Fekete E."/>
            <person name="Flipphi M."/>
            <person name="Freyberg S."/>
            <person name="Gallo A."/>
            <person name="Gournas C."/>
            <person name="Habgood R."/>
            <person name="Hainaut M."/>
            <person name="Harispe M.L."/>
            <person name="Henrissat B."/>
            <person name="Hilden K.S."/>
            <person name="Hope R."/>
            <person name="Hossain A."/>
            <person name="Karabika E."/>
            <person name="Karaffa L."/>
            <person name="Karanyi Z."/>
            <person name="Krasevec N."/>
            <person name="Kuo A."/>
            <person name="Kusch H."/>
            <person name="LaButti K."/>
            <person name="Lagendijk E.L."/>
            <person name="Lapidus A."/>
            <person name="Levasseur A."/>
            <person name="Lindquist E."/>
            <person name="Lipzen A."/>
            <person name="Logrieco A.F."/>
            <person name="MacCabe A."/>
            <person name="Maekelae M.R."/>
            <person name="Malavazi I."/>
            <person name="Melin P."/>
            <person name="Meyer V."/>
            <person name="Mielnichuk N."/>
            <person name="Miskei M."/>
            <person name="Molnar A.P."/>
            <person name="Mule G."/>
            <person name="Ngan C.Y."/>
            <person name="Orejas M."/>
            <person name="Orosz E."/>
            <person name="Ouedraogo J.P."/>
            <person name="Overkamp K.M."/>
            <person name="Park H.-S."/>
            <person name="Perrone G."/>
            <person name="Piumi F."/>
            <person name="Punt P.J."/>
            <person name="Ram A.F."/>
            <person name="Ramon A."/>
            <person name="Rauscher S."/>
            <person name="Record E."/>
            <person name="Riano-Pachon D.M."/>
            <person name="Robert V."/>
            <person name="Roehrig J."/>
            <person name="Ruller R."/>
            <person name="Salamov A."/>
            <person name="Salih N.S."/>
            <person name="Samson R.A."/>
            <person name="Sandor E."/>
            <person name="Sanguinetti M."/>
            <person name="Schuetze T."/>
            <person name="Sepcic K."/>
            <person name="Shelest E."/>
            <person name="Sherlock G."/>
            <person name="Sophianopoulou V."/>
            <person name="Squina F.M."/>
            <person name="Sun H."/>
            <person name="Susca A."/>
            <person name="Todd R.B."/>
            <person name="Tsang A."/>
            <person name="Unkles S.E."/>
            <person name="van de Wiele N."/>
            <person name="van Rossen-Uffink D."/>
            <person name="Oliveira J.V."/>
            <person name="Vesth T.C."/>
            <person name="Visser J."/>
            <person name="Yu J.-H."/>
            <person name="Zhou M."/>
            <person name="Andersen M.R."/>
            <person name="Archer D.B."/>
            <person name="Baker S.E."/>
            <person name="Benoit I."/>
            <person name="Brakhage A.A."/>
            <person name="Braus G.H."/>
            <person name="Fischer R."/>
            <person name="Frisvad J.C."/>
            <person name="Goldman G.H."/>
            <person name="Houbraken J."/>
            <person name="Oakley B."/>
            <person name="Pocsi I."/>
            <person name="Scazzocchio C."/>
            <person name="Seiboth B."/>
            <person name="vanKuyk P.A."/>
            <person name="Wortman J."/>
            <person name="Dyer P.S."/>
            <person name="Grigoriev I.V."/>
        </authorList>
    </citation>
    <scope>NUCLEOTIDE SEQUENCE [LARGE SCALE GENOMIC DNA]</scope>
    <source>
        <strain evidence="3">CBS 516.65</strain>
    </source>
</reference>
<proteinExistence type="predicted"/>
<sequence>MEPSVRTASELLVFVLSPLAVVIFKRSYIQQVHPVAPFHTIQFPFLSAFQLIMATPSKQDQVLRVHRYDPSSKTSKQKQIVQLNADQTIKGKTLKDIREILVSNHVFDSKDLKSPFCERDGSDVGDDMKVELYLALLGIKSSDVPNKDIYFKTKKLFTNVDEATKAFISQKLDLAFENPPEVLKKNPELLTSAFDPSNWKAVQGKLNHAADLSEKEWSVITRENCLLSGHHVITDVDNKTPRRVERSAYNAFTLRPREFEAYEISSKNTDPGKYKCRIPHYRVDDYSSVTVVETKNAFQKSLADSSFAEGSFQIAGAAAMGPVSAGAKVGVGGGTSQNTGKDNKTNEQNLVVNYNFPRVTLHWDPVCLDITDECLEDIRKVKNPDTLGDFHNKYGLLFARRVQLGGRLSSSKAKSADSSASSVDEASKFKAEVSASVSSFFTQASLNASHERQNQKTTESSEQNFKNSIAWEATGGDTLLCNNPPQWCATVGQYKYWRVVNQEDAVPLYHFLSCFPQAGREIIERFELSAKDKLTPQDEKRLNKSVETRMEDLKEGMKKKGHQTFQLIEQNTGCSMSVVEGTDDIIKYLENSFHTRFISNASEHLDKVKKTGACIKCNSKASGKTTEFMARKRFGEGEEPALKFWEPFNMQSCGDIFLHIFVSGTRTTSKTKATSQTALQSTSGSAVKVNIMNRKLTG</sequence>
<dbReference type="Pfam" id="PF22693">
    <property type="entry name" value="MACPF_1"/>
    <property type="match status" value="1"/>
</dbReference>
<keyword evidence="3" id="KW-1185">Reference proteome</keyword>
<dbReference type="OrthoDB" id="2562973at2759"/>
<dbReference type="RefSeq" id="XP_022398449.1">
    <property type="nucleotide sequence ID" value="XM_022548337.1"/>
</dbReference>
<dbReference type="EMBL" id="KV878904">
    <property type="protein sequence ID" value="OJJ81751.1"/>
    <property type="molecule type" value="Genomic_DNA"/>
</dbReference>
<gene>
    <name evidence="2" type="ORF">ASPGLDRAFT_587354</name>
</gene>
<evidence type="ECO:0000313" key="3">
    <source>
        <dbReference type="Proteomes" id="UP000184300"/>
    </source>
</evidence>
<dbReference type="InterPro" id="IPR054586">
    <property type="entry name" value="MACPF_1_fungal"/>
</dbReference>